<feature type="chain" id="PRO_5034218733" evidence="1">
    <location>
        <begin position="16"/>
        <end position="190"/>
    </location>
</feature>
<keyword evidence="3" id="KW-1185">Reference proteome</keyword>
<organism evidence="2 3">
    <name type="scientific">Mycena indigotica</name>
    <dbReference type="NCBI Taxonomy" id="2126181"/>
    <lineage>
        <taxon>Eukaryota</taxon>
        <taxon>Fungi</taxon>
        <taxon>Dikarya</taxon>
        <taxon>Basidiomycota</taxon>
        <taxon>Agaricomycotina</taxon>
        <taxon>Agaricomycetes</taxon>
        <taxon>Agaricomycetidae</taxon>
        <taxon>Agaricales</taxon>
        <taxon>Marasmiineae</taxon>
        <taxon>Mycenaceae</taxon>
        <taxon>Mycena</taxon>
    </lineage>
</organism>
<protein>
    <submittedName>
        <fullName evidence="2">Uncharacterized protein</fullName>
    </submittedName>
</protein>
<evidence type="ECO:0000313" key="3">
    <source>
        <dbReference type="Proteomes" id="UP000636479"/>
    </source>
</evidence>
<dbReference type="RefSeq" id="XP_037219281.1">
    <property type="nucleotide sequence ID" value="XM_037363637.1"/>
</dbReference>
<gene>
    <name evidence="2" type="ORF">MIND_00693000</name>
</gene>
<dbReference type="AlphaFoldDB" id="A0A8H6SKW6"/>
<evidence type="ECO:0000313" key="2">
    <source>
        <dbReference type="EMBL" id="KAF7301281.1"/>
    </source>
</evidence>
<comment type="caution">
    <text evidence="2">The sequence shown here is derived from an EMBL/GenBank/DDBJ whole genome shotgun (WGS) entry which is preliminary data.</text>
</comment>
<name>A0A8H6SKW6_9AGAR</name>
<sequence>MKWSMILLLAYEAAALPAFVTVFAGPFADAYGGTTPTATILGVDDAGHTTYALDIAGTLFVPTGSDSPASPGPSRAVATLPGTLVAGADYVSRALSGVVSVTGWAGPGVVYVNGGGACTRSHGADNIICDVPGLRGLADTTTVTIAASAYPQVSQVLDVVGGKSNAAAAKAGVSAVAVGAVVVLLSAILC</sequence>
<feature type="signal peptide" evidence="1">
    <location>
        <begin position="1"/>
        <end position="15"/>
    </location>
</feature>
<accession>A0A8H6SKW6</accession>
<proteinExistence type="predicted"/>
<reference evidence="2" key="1">
    <citation type="submission" date="2020-05" db="EMBL/GenBank/DDBJ databases">
        <title>Mycena genomes resolve the evolution of fungal bioluminescence.</title>
        <authorList>
            <person name="Tsai I.J."/>
        </authorList>
    </citation>
    <scope>NUCLEOTIDE SEQUENCE</scope>
    <source>
        <strain evidence="2">171206Taipei</strain>
    </source>
</reference>
<dbReference type="EMBL" id="JACAZF010000006">
    <property type="protein sequence ID" value="KAF7301281.1"/>
    <property type="molecule type" value="Genomic_DNA"/>
</dbReference>
<evidence type="ECO:0000256" key="1">
    <source>
        <dbReference type="SAM" id="SignalP"/>
    </source>
</evidence>
<dbReference type="OrthoDB" id="4991875at2759"/>
<dbReference type="Proteomes" id="UP000636479">
    <property type="component" value="Unassembled WGS sequence"/>
</dbReference>
<keyword evidence="1" id="KW-0732">Signal</keyword>
<dbReference type="GeneID" id="59346153"/>